<dbReference type="STRING" id="237069.SAMN05216498_2959"/>
<feature type="domain" description="Glycoside hydrolase family 3 N-terminal" evidence="5">
    <location>
        <begin position="52"/>
        <end position="372"/>
    </location>
</feature>
<keyword evidence="4" id="KW-0472">Membrane</keyword>
<dbReference type="GO" id="GO:0004553">
    <property type="term" value="F:hydrolase activity, hydrolyzing O-glycosyl compounds"/>
    <property type="evidence" value="ECO:0007669"/>
    <property type="project" value="InterPro"/>
</dbReference>
<protein>
    <submittedName>
        <fullName evidence="6">Beta-N-acetylhexosaminidase</fullName>
    </submittedName>
</protein>
<dbReference type="InterPro" id="IPR001764">
    <property type="entry name" value="Glyco_hydro_3_N"/>
</dbReference>
<dbReference type="PANTHER" id="PTHR30480:SF16">
    <property type="entry name" value="GLYCOSIDE HYDROLASE FAMILY 3 DOMAIN PROTEIN"/>
    <property type="match status" value="1"/>
</dbReference>
<dbReference type="PANTHER" id="PTHR30480">
    <property type="entry name" value="BETA-HEXOSAMINIDASE-RELATED"/>
    <property type="match status" value="1"/>
</dbReference>
<dbReference type="GO" id="GO:0005975">
    <property type="term" value="P:carbohydrate metabolic process"/>
    <property type="evidence" value="ECO:0007669"/>
    <property type="project" value="InterPro"/>
</dbReference>
<dbReference type="RefSeq" id="WP_245686870.1">
    <property type="nucleotide sequence ID" value="NZ_BJVZ01000005.1"/>
</dbReference>
<dbReference type="GO" id="GO:0009254">
    <property type="term" value="P:peptidoglycan turnover"/>
    <property type="evidence" value="ECO:0007669"/>
    <property type="project" value="TreeGrafter"/>
</dbReference>
<evidence type="ECO:0000256" key="2">
    <source>
        <dbReference type="ARBA" id="ARBA00022801"/>
    </source>
</evidence>
<keyword evidence="4" id="KW-1133">Transmembrane helix</keyword>
<dbReference type="Pfam" id="PF00933">
    <property type="entry name" value="Glyco_hydro_3"/>
    <property type="match status" value="1"/>
</dbReference>
<reference evidence="6 7" key="1">
    <citation type="submission" date="2016-10" db="EMBL/GenBank/DDBJ databases">
        <authorList>
            <person name="de Groot N.N."/>
        </authorList>
    </citation>
    <scope>NUCLEOTIDE SEQUENCE [LARGE SCALE GENOMIC DNA]</scope>
    <source>
        <strain evidence="6 7">CGMCC 1.3442</strain>
    </source>
</reference>
<dbReference type="InterPro" id="IPR017853">
    <property type="entry name" value="GH"/>
</dbReference>
<dbReference type="Gene3D" id="3.20.20.300">
    <property type="entry name" value="Glycoside hydrolase, family 3, N-terminal domain"/>
    <property type="match status" value="1"/>
</dbReference>
<evidence type="ECO:0000256" key="1">
    <source>
        <dbReference type="ARBA" id="ARBA00005336"/>
    </source>
</evidence>
<dbReference type="SUPFAM" id="SSF51445">
    <property type="entry name" value="(Trans)glycosidases"/>
    <property type="match status" value="1"/>
</dbReference>
<evidence type="ECO:0000313" key="7">
    <source>
        <dbReference type="Proteomes" id="UP000199334"/>
    </source>
</evidence>
<gene>
    <name evidence="6" type="ORF">SAMN05216498_2959</name>
</gene>
<dbReference type="InterPro" id="IPR019800">
    <property type="entry name" value="Glyco_hydro_3_AS"/>
</dbReference>
<keyword evidence="7" id="KW-1185">Reference proteome</keyword>
<dbReference type="Proteomes" id="UP000199334">
    <property type="component" value="Unassembled WGS sequence"/>
</dbReference>
<keyword evidence="3" id="KW-0326">Glycosidase</keyword>
<evidence type="ECO:0000313" key="6">
    <source>
        <dbReference type="EMBL" id="SDN74196.1"/>
    </source>
</evidence>
<dbReference type="InterPro" id="IPR050226">
    <property type="entry name" value="NagZ_Beta-hexosaminidase"/>
</dbReference>
<evidence type="ECO:0000256" key="3">
    <source>
        <dbReference type="ARBA" id="ARBA00023295"/>
    </source>
</evidence>
<feature type="transmembrane region" description="Helical" evidence="4">
    <location>
        <begin position="5"/>
        <end position="22"/>
    </location>
</feature>
<proteinExistence type="inferred from homology"/>
<dbReference type="EMBL" id="FNIG01000008">
    <property type="protein sequence ID" value="SDN74196.1"/>
    <property type="molecule type" value="Genomic_DNA"/>
</dbReference>
<evidence type="ECO:0000256" key="4">
    <source>
        <dbReference type="SAM" id="Phobius"/>
    </source>
</evidence>
<keyword evidence="2" id="KW-0378">Hydrolase</keyword>
<sequence>MVKNILVIIGIVIFGVYFYQAIDIEEFIQSQNNDKEQQSQRDPIQEKIHQMTLEEKIGQMIMTGVPGTTTDEQTLHLINEFHVGGLIFFDQNLKDPSQITQFLNQIKSENQDNPLPLFLGVDQEGGRVQRLPVLQDIPSSQKVGEIDDEEFSYEIGRLLGKQLHAFGFNIDFAPVLDINNNPNNVVIGDRSFGSTAERVSQHGIQVMKGLQSEGITPVIKHFPGHGDTGTDSHSELPVIRKNLEELKSLELIPFKKAIEEGADMVMAAHILLPKIDEHNPSSLSKPIITDVLRKQLGFDGVVVTDDMTMKAITKYNDIEQAAVQSIQAGTDLIMIAHEYDRAAKTIQAIKTAVEQGEITEERINKSVHRIIELKQKYDLNNEPVERANIEQLNQEIEKLLSTYSSLKGNN</sequence>
<accession>A0A1H0DVY9</accession>
<dbReference type="InterPro" id="IPR036962">
    <property type="entry name" value="Glyco_hydro_3_N_sf"/>
</dbReference>
<dbReference type="PROSITE" id="PS00775">
    <property type="entry name" value="GLYCOSYL_HYDROL_F3"/>
    <property type="match status" value="1"/>
</dbReference>
<dbReference type="NCBIfam" id="NF003740">
    <property type="entry name" value="PRK05337.1"/>
    <property type="match status" value="1"/>
</dbReference>
<evidence type="ECO:0000259" key="5">
    <source>
        <dbReference type="Pfam" id="PF00933"/>
    </source>
</evidence>
<comment type="similarity">
    <text evidence="1">Belongs to the glycosyl hydrolase 3 family.</text>
</comment>
<organism evidence="6 7">
    <name type="scientific">Tenuibacillus multivorans</name>
    <dbReference type="NCBI Taxonomy" id="237069"/>
    <lineage>
        <taxon>Bacteria</taxon>
        <taxon>Bacillati</taxon>
        <taxon>Bacillota</taxon>
        <taxon>Bacilli</taxon>
        <taxon>Bacillales</taxon>
        <taxon>Bacillaceae</taxon>
        <taxon>Tenuibacillus</taxon>
    </lineage>
</organism>
<keyword evidence="4" id="KW-0812">Transmembrane</keyword>
<dbReference type="AlphaFoldDB" id="A0A1H0DVY9"/>
<name>A0A1H0DVY9_9BACI</name>